<evidence type="ECO:0000256" key="3">
    <source>
        <dbReference type="ARBA" id="ARBA00022679"/>
    </source>
</evidence>
<feature type="transmembrane region" description="Helical" evidence="8">
    <location>
        <begin position="299"/>
        <end position="320"/>
    </location>
</feature>
<dbReference type="PANTHER" id="PTHR30576:SF0">
    <property type="entry name" value="UNDECAPRENYL-PHOSPHATE N-ACETYLGALACTOSAMINYL 1-PHOSPHATE TRANSFERASE-RELATED"/>
    <property type="match status" value="1"/>
</dbReference>
<dbReference type="EMBL" id="JAKZHW010000001">
    <property type="protein sequence ID" value="MCH8614681.1"/>
    <property type="molecule type" value="Genomic_DNA"/>
</dbReference>
<feature type="transmembrane region" description="Helical" evidence="8">
    <location>
        <begin position="28"/>
        <end position="52"/>
    </location>
</feature>
<evidence type="ECO:0000256" key="1">
    <source>
        <dbReference type="ARBA" id="ARBA00004141"/>
    </source>
</evidence>
<keyword evidence="4 8" id="KW-0812">Transmembrane</keyword>
<comment type="caution">
    <text evidence="10">The sequence shown here is derived from an EMBL/GenBank/DDBJ whole genome shotgun (WGS) entry which is preliminary data.</text>
</comment>
<evidence type="ECO:0000256" key="5">
    <source>
        <dbReference type="ARBA" id="ARBA00022989"/>
    </source>
</evidence>
<evidence type="ECO:0000313" key="11">
    <source>
        <dbReference type="Proteomes" id="UP001203058"/>
    </source>
</evidence>
<keyword evidence="7" id="KW-0270">Exopolysaccharide synthesis</keyword>
<protein>
    <submittedName>
        <fullName evidence="10">Exopolysaccharide biosynthesis polyprenyl glycosylphosphotransferase</fullName>
    </submittedName>
</protein>
<keyword evidence="3" id="KW-0808">Transferase</keyword>
<name>A0ABS9VI78_9SPHN</name>
<dbReference type="InterPro" id="IPR003362">
    <property type="entry name" value="Bact_transf"/>
</dbReference>
<dbReference type="Pfam" id="PF13727">
    <property type="entry name" value="CoA_binding_3"/>
    <property type="match status" value="1"/>
</dbReference>
<keyword evidence="11" id="KW-1185">Reference proteome</keyword>
<evidence type="ECO:0000256" key="6">
    <source>
        <dbReference type="ARBA" id="ARBA00023136"/>
    </source>
</evidence>
<organism evidence="10 11">
    <name type="scientific">Sphingomonas telluris</name>
    <dbReference type="NCBI Taxonomy" id="2907998"/>
    <lineage>
        <taxon>Bacteria</taxon>
        <taxon>Pseudomonadati</taxon>
        <taxon>Pseudomonadota</taxon>
        <taxon>Alphaproteobacteria</taxon>
        <taxon>Sphingomonadales</taxon>
        <taxon>Sphingomonadaceae</taxon>
        <taxon>Sphingomonas</taxon>
    </lineage>
</organism>
<dbReference type="InterPro" id="IPR017475">
    <property type="entry name" value="EPS_sugar_tfrase"/>
</dbReference>
<dbReference type="RefSeq" id="WP_241445173.1">
    <property type="nucleotide sequence ID" value="NZ_JAKZHW010000001.1"/>
</dbReference>
<comment type="similarity">
    <text evidence="2">Belongs to the bacterial sugar transferase family.</text>
</comment>
<comment type="subcellular location">
    <subcellularLocation>
        <location evidence="1">Membrane</location>
        <topology evidence="1">Multi-pass membrane protein</topology>
    </subcellularLocation>
</comment>
<evidence type="ECO:0000256" key="2">
    <source>
        <dbReference type="ARBA" id="ARBA00006464"/>
    </source>
</evidence>
<proteinExistence type="inferred from homology"/>
<dbReference type="PANTHER" id="PTHR30576">
    <property type="entry name" value="COLANIC BIOSYNTHESIS UDP-GLUCOSE LIPID CARRIER TRANSFERASE"/>
    <property type="match status" value="1"/>
</dbReference>
<feature type="transmembrane region" description="Helical" evidence="8">
    <location>
        <begin position="127"/>
        <end position="147"/>
    </location>
</feature>
<keyword evidence="6 8" id="KW-0472">Membrane</keyword>
<feature type="transmembrane region" description="Helical" evidence="8">
    <location>
        <begin position="100"/>
        <end position="121"/>
    </location>
</feature>
<sequence length="488" mass="53876">MPGAENAAAPVEVPKRASKPGVRFTSNIVGPIFLAADLICLAISAPMALFAYDQLVGVRVILSVHVFAFAVMAATFLLIRSSRKAYRRTLVDLVDGDGEVFVDAIVATLVASALVWQFGMIDNYSRGVSLLFLASMISTLGISRPLIGRYLDRLAARGAIEQRIAFYGADPQSLKMIRRLLDGLELPHLRFVGVADDRPKVGALEDLKFLGGYEQLAELARRGEIDQVLISVPNLPPARLHDIVDGLSEVSVDVSLIPAEAIELAPDYKVHLLGSLPVLNLWQRPFRDINQFVKHGEDLLIAGIALVFLAPVIGVAALLVRLSSPGPILFVQPRVGFNNEVINVYKFRTMYADMTDVGARATTTKDDPRVTPVGRVLRKLSIDELPQLLNVIRGDMSLVGPRPHALEMRVGDHYYQDAVRGYAGRHRVKPGITGLAQVRGLRGEIRTIDRAKRRVELDKQYIDHWSLWLDVRILFATARAVLFDRDAY</sequence>
<evidence type="ECO:0000256" key="8">
    <source>
        <dbReference type="SAM" id="Phobius"/>
    </source>
</evidence>
<gene>
    <name evidence="10" type="ORF">LZ016_00980</name>
</gene>
<dbReference type="Proteomes" id="UP001203058">
    <property type="component" value="Unassembled WGS sequence"/>
</dbReference>
<evidence type="ECO:0000256" key="7">
    <source>
        <dbReference type="ARBA" id="ARBA00023169"/>
    </source>
</evidence>
<evidence type="ECO:0000259" key="9">
    <source>
        <dbReference type="Pfam" id="PF02397"/>
    </source>
</evidence>
<feature type="transmembrane region" description="Helical" evidence="8">
    <location>
        <begin position="58"/>
        <end position="79"/>
    </location>
</feature>
<evidence type="ECO:0000256" key="4">
    <source>
        <dbReference type="ARBA" id="ARBA00022692"/>
    </source>
</evidence>
<keyword evidence="5 8" id="KW-1133">Transmembrane helix</keyword>
<reference evidence="10 11" key="1">
    <citation type="submission" date="2022-03" db="EMBL/GenBank/DDBJ databases">
        <authorList>
            <person name="Jo J.-H."/>
            <person name="Im W.-T."/>
        </authorList>
    </citation>
    <scope>NUCLEOTIDE SEQUENCE [LARGE SCALE GENOMIC DNA]</scope>
    <source>
        <strain evidence="10 11">SM33</strain>
    </source>
</reference>
<dbReference type="SUPFAM" id="SSF51735">
    <property type="entry name" value="NAD(P)-binding Rossmann-fold domains"/>
    <property type="match status" value="1"/>
</dbReference>
<evidence type="ECO:0000313" key="10">
    <source>
        <dbReference type="EMBL" id="MCH8614681.1"/>
    </source>
</evidence>
<accession>A0ABS9VI78</accession>
<dbReference type="NCBIfam" id="TIGR03025">
    <property type="entry name" value="EPS_sugtrans"/>
    <property type="match status" value="1"/>
</dbReference>
<feature type="domain" description="Bacterial sugar transferase" evidence="9">
    <location>
        <begin position="295"/>
        <end position="482"/>
    </location>
</feature>
<dbReference type="Pfam" id="PF02397">
    <property type="entry name" value="Bac_transf"/>
    <property type="match status" value="1"/>
</dbReference>
<dbReference type="InterPro" id="IPR036291">
    <property type="entry name" value="NAD(P)-bd_dom_sf"/>
</dbReference>
<dbReference type="Gene3D" id="3.40.50.720">
    <property type="entry name" value="NAD(P)-binding Rossmann-like Domain"/>
    <property type="match status" value="1"/>
</dbReference>